<dbReference type="AlphaFoldDB" id="A0A1H5G1Y7"/>
<dbReference type="Pfam" id="PF01547">
    <property type="entry name" value="SBP_bac_1"/>
    <property type="match status" value="1"/>
</dbReference>
<dbReference type="InterPro" id="IPR006059">
    <property type="entry name" value="SBP"/>
</dbReference>
<dbReference type="OrthoDB" id="3225049at2"/>
<keyword evidence="3" id="KW-1185">Reference proteome</keyword>
<gene>
    <name evidence="2" type="ORF">SAMN04488554_1517</name>
</gene>
<dbReference type="PROSITE" id="PS51257">
    <property type="entry name" value="PROKAR_LIPOPROTEIN"/>
    <property type="match status" value="1"/>
</dbReference>
<name>A0A1H5G1Y7_9MICO</name>
<feature type="signal peptide" evidence="1">
    <location>
        <begin position="1"/>
        <end position="24"/>
    </location>
</feature>
<accession>A0A1H5G1Y7</accession>
<evidence type="ECO:0000256" key="1">
    <source>
        <dbReference type="SAM" id="SignalP"/>
    </source>
</evidence>
<feature type="chain" id="PRO_5039476558" evidence="1">
    <location>
        <begin position="25"/>
        <end position="440"/>
    </location>
</feature>
<protein>
    <submittedName>
        <fullName evidence="2">Carbohydrate ABC transporter substrate-binding protein, CUT1 family</fullName>
    </submittedName>
</protein>
<dbReference type="STRING" id="648782.SAMN04488554_1517"/>
<dbReference type="Gene3D" id="3.40.190.10">
    <property type="entry name" value="Periplasmic binding protein-like II"/>
    <property type="match status" value="2"/>
</dbReference>
<dbReference type="InterPro" id="IPR050490">
    <property type="entry name" value="Bact_solute-bd_prot1"/>
</dbReference>
<keyword evidence="1" id="KW-0732">Signal</keyword>
<dbReference type="RefSeq" id="WP_089772362.1">
    <property type="nucleotide sequence ID" value="NZ_FNTX01000001.1"/>
</dbReference>
<dbReference type="Proteomes" id="UP000199220">
    <property type="component" value="Unassembled WGS sequence"/>
</dbReference>
<organism evidence="2 3">
    <name type="scientific">Ruania alba</name>
    <dbReference type="NCBI Taxonomy" id="648782"/>
    <lineage>
        <taxon>Bacteria</taxon>
        <taxon>Bacillati</taxon>
        <taxon>Actinomycetota</taxon>
        <taxon>Actinomycetes</taxon>
        <taxon>Micrococcales</taxon>
        <taxon>Ruaniaceae</taxon>
        <taxon>Ruania</taxon>
    </lineage>
</organism>
<reference evidence="3" key="1">
    <citation type="submission" date="2016-10" db="EMBL/GenBank/DDBJ databases">
        <authorList>
            <person name="Varghese N."/>
            <person name="Submissions S."/>
        </authorList>
    </citation>
    <scope>NUCLEOTIDE SEQUENCE [LARGE SCALE GENOMIC DNA]</scope>
    <source>
        <strain evidence="3">DSM 21368</strain>
    </source>
</reference>
<dbReference type="PANTHER" id="PTHR43649:SF12">
    <property type="entry name" value="DIACETYLCHITOBIOSE BINDING PROTEIN DASA"/>
    <property type="match status" value="1"/>
</dbReference>
<evidence type="ECO:0000313" key="2">
    <source>
        <dbReference type="EMBL" id="SEE09736.1"/>
    </source>
</evidence>
<dbReference type="EMBL" id="FNTX01000001">
    <property type="protein sequence ID" value="SEE09736.1"/>
    <property type="molecule type" value="Genomic_DNA"/>
</dbReference>
<dbReference type="SUPFAM" id="SSF53850">
    <property type="entry name" value="Periplasmic binding protein-like II"/>
    <property type="match status" value="1"/>
</dbReference>
<dbReference type="PANTHER" id="PTHR43649">
    <property type="entry name" value="ARABINOSE-BINDING PROTEIN-RELATED"/>
    <property type="match status" value="1"/>
</dbReference>
<proteinExistence type="predicted"/>
<sequence>MNRRRATCTVAVTTSLALTLAACGGGGADGGALGSGESLTVITSQAPWNPAYDAVVAAYEEATGVDVDLRSFPNDDVKSQMLNDAQTGNHTFDVYQVNEVDLAYFNGNELLMPLTDIDSGFTLDEAMHTYDNLPYWDAATETFAEGGALTSVPLLGNLQVLVYRTDVYDELGLDVPQDWSATLSNAETIVDAETTRYGHTMRTQGIPGAPGVTYDFSGILFGMGGSFFTDPGTDWTPALDTPEALEAATMLRDLAALGPADPQSVGQAEAIALMQSGEAAQLNVVGAAASGILDENNSNVVDTVGFAPLPGGASPTGTWNLGIPADLPEERQQAALDFITWVTSEEGQEVFVQNGGIPTRSDVLDAEGLDESALAYLDAVGESAETARGTLRLPFIGEFLAVTEPALANIAAGEVTPEEGLEALQEELTAIVTEGGYVTE</sequence>
<evidence type="ECO:0000313" key="3">
    <source>
        <dbReference type="Proteomes" id="UP000199220"/>
    </source>
</evidence>